<feature type="compositionally biased region" description="Basic residues" evidence="1">
    <location>
        <begin position="755"/>
        <end position="768"/>
    </location>
</feature>
<feature type="compositionally biased region" description="Polar residues" evidence="1">
    <location>
        <begin position="953"/>
        <end position="967"/>
    </location>
</feature>
<feature type="region of interest" description="Disordered" evidence="1">
    <location>
        <begin position="938"/>
        <end position="1023"/>
    </location>
</feature>
<feature type="compositionally biased region" description="Basic and acidic residues" evidence="1">
    <location>
        <begin position="278"/>
        <end position="299"/>
    </location>
</feature>
<dbReference type="RefSeq" id="XP_066914814.1">
    <property type="nucleotide sequence ID" value="XM_067058713.1"/>
</dbReference>
<feature type="compositionally biased region" description="Low complexity" evidence="1">
    <location>
        <begin position="1148"/>
        <end position="1162"/>
    </location>
</feature>
<dbReference type="EnsemblMetazoa" id="CLYHEMT019488.2">
    <property type="protein sequence ID" value="CLYHEMP019488.2"/>
    <property type="gene ID" value="CLYHEMG019488"/>
</dbReference>
<name>A0A7M5X9W1_9CNID</name>
<feature type="region of interest" description="Disordered" evidence="1">
    <location>
        <begin position="755"/>
        <end position="782"/>
    </location>
</feature>
<evidence type="ECO:0000256" key="2">
    <source>
        <dbReference type="SAM" id="SignalP"/>
    </source>
</evidence>
<feature type="compositionally biased region" description="Basic and acidic residues" evidence="1">
    <location>
        <begin position="1004"/>
        <end position="1017"/>
    </location>
</feature>
<feature type="chain" id="PRO_5029883748" evidence="2">
    <location>
        <begin position="20"/>
        <end position="1286"/>
    </location>
</feature>
<proteinExistence type="predicted"/>
<keyword evidence="4" id="KW-1185">Reference proteome</keyword>
<protein>
    <submittedName>
        <fullName evidence="3">Uncharacterized protein</fullName>
    </submittedName>
</protein>
<reference evidence="3" key="1">
    <citation type="submission" date="2021-01" db="UniProtKB">
        <authorList>
            <consortium name="EnsemblMetazoa"/>
        </authorList>
    </citation>
    <scope>IDENTIFICATION</scope>
</reference>
<feature type="compositionally biased region" description="Acidic residues" evidence="1">
    <location>
        <begin position="1248"/>
        <end position="1269"/>
    </location>
</feature>
<accession>A0A7M5X9W1</accession>
<feature type="region of interest" description="Disordered" evidence="1">
    <location>
        <begin position="1070"/>
        <end position="1089"/>
    </location>
</feature>
<dbReference type="Proteomes" id="UP000594262">
    <property type="component" value="Unplaced"/>
</dbReference>
<evidence type="ECO:0000313" key="3">
    <source>
        <dbReference type="EnsemblMetazoa" id="CLYHEMP019488.2"/>
    </source>
</evidence>
<evidence type="ECO:0000256" key="1">
    <source>
        <dbReference type="SAM" id="MobiDB-lite"/>
    </source>
</evidence>
<feature type="region of interest" description="Disordered" evidence="1">
    <location>
        <begin position="1140"/>
        <end position="1286"/>
    </location>
</feature>
<feature type="region of interest" description="Disordered" evidence="1">
    <location>
        <begin position="278"/>
        <end position="323"/>
    </location>
</feature>
<feature type="signal peptide" evidence="2">
    <location>
        <begin position="1"/>
        <end position="19"/>
    </location>
</feature>
<keyword evidence="2" id="KW-0732">Signal</keyword>
<evidence type="ECO:0000313" key="4">
    <source>
        <dbReference type="Proteomes" id="UP000594262"/>
    </source>
</evidence>
<feature type="region of interest" description="Disordered" evidence="1">
    <location>
        <begin position="669"/>
        <end position="688"/>
    </location>
</feature>
<dbReference type="GeneID" id="136802013"/>
<sequence length="1286" mass="142937">MRFTFSFIFLGVFLQITKGLTYRTINSRKRRSYYPTLPYNNFYYGPAYQDIPQRRSSVSFSPYQQPFYPQFDPIFGRPMSPFYGQIPEVPFASFRTPSINRPYNNGGRFVNTVTGSKRTIPDSKPVVRSRTRGLKKQTNHTLEMIDIPFKAKSPQLLSFHGRTRTNKHAIKNINVIESKHTLNVTTATRKTFVDSLSYRDRFAKHKNITGLGISHKANTITARNTTTIVKAHNNTLTKEPAISGSRLHNDSTFKTGERRFKGKVIDVTVDEADNFETEKDSSIDIEDSHNSPVNKENHSKVIAKRNGTSSAGSFEKNGKASKDIKDKDASLVNTIENSIKVFKSILGKKNMTEDSDNTGEVRSQQAVGNALLQKADSTNTVFDTTEVGSNNVATIAETDSSGDSSELDIVDSDKKTTVNSYASSKNLLIRKKNGTSKPVILVGEDNSFAGHMVTSNSTSMRNETSQTIFPMASHESVGSDQAVAKSTDTYKVDKGKQEKPTIAQTLKDGFNNMAEAAVKLIKGEKQKDEKLTDYLKENAEKGTGDEKGKQQMTGEDIYGAPPSVNVKIVNPKSPHAISNDILKGDWFETAHEPSQKTKNDIKMSSDVLGRIANIKMKGKRPEDPQLQTPLESKNQYENRVKKITNLAESTENDILSNLIQDSLGNAMSDRKPLKLKNEKTNKSPEKTDVSEIQKLLSKYNDDFDVFVDKAVSNHLGSPLGPAVGQVVSKINTMDTLPDNEKDDGVTEFDSVTGTKKHFKGSGGHHHHQTGNITLIDSNQDDDDDTLMRRLAQKWKMFKESSKGMLEDSKKKLAIEENQSQKSKVVDSGNKKGSDVLKQYFDQVEQKQALNQSKDLEDRQAKRRERLKSTLHMITDIEGEIDRLVNKETAEARHFDDLKQKKDHKLKGKANIFKELTSSDDSTPKEDVHEDSLSKVVEHFASNEPKADVGDDLVTNQESAAASPTITGTADPVEVSEVDDDEVDKSKEPQNFVATPQYEEEETEPKESSRVHAKHAEPIELVEQSQPQQFLRITHHQQRPQIQEENIESKPVSLFEKVPQQDIEEKQLIKSITTTPGNGGSSNGKTIENTISSSDQNEHLEQAAFMKQFQQDELKGDMARVKEATQNGLRDMFNTAVQKQNNFITNVEGGPPDQDGGSPPQSQLGEPHTLVAMPDPAETEDTNTEGVTTPENIAGDPQSMFGAPSRWQEASEGNDEPFNMIKDDIPETDSAGEGMAARKSNIMRLVQSDDADTDDSDDDNDNDDDDDESNNTEGAAMFMALPIAMPT</sequence>
<feature type="compositionally biased region" description="Acidic residues" evidence="1">
    <location>
        <begin position="973"/>
        <end position="982"/>
    </location>
</feature>
<organism evidence="3 4">
    <name type="scientific">Clytia hemisphaerica</name>
    <dbReference type="NCBI Taxonomy" id="252671"/>
    <lineage>
        <taxon>Eukaryota</taxon>
        <taxon>Metazoa</taxon>
        <taxon>Cnidaria</taxon>
        <taxon>Hydrozoa</taxon>
        <taxon>Hydroidolina</taxon>
        <taxon>Leptothecata</taxon>
        <taxon>Obeliida</taxon>
        <taxon>Clytiidae</taxon>
        <taxon>Clytia</taxon>
    </lineage>
</organism>